<comment type="caution">
    <text evidence="3">The sequence shown here is derived from an EMBL/GenBank/DDBJ whole genome shotgun (WGS) entry which is preliminary data.</text>
</comment>
<dbReference type="Gene3D" id="3.30.300.30">
    <property type="match status" value="1"/>
</dbReference>
<dbReference type="InterPro" id="IPR045851">
    <property type="entry name" value="AMP-bd_C_sf"/>
</dbReference>
<dbReference type="AlphaFoldDB" id="A0A5D0UBA1"/>
<dbReference type="GO" id="GO:0016874">
    <property type="term" value="F:ligase activity"/>
    <property type="evidence" value="ECO:0007669"/>
    <property type="project" value="UniProtKB-KW"/>
</dbReference>
<name>A0A5D0UBA1_9ACTN</name>
<dbReference type="OrthoDB" id="3671040at2"/>
<proteinExistence type="inferred from homology"/>
<dbReference type="Gene3D" id="3.40.50.12780">
    <property type="entry name" value="N-terminal domain of ligase-like"/>
    <property type="match status" value="1"/>
</dbReference>
<dbReference type="EMBL" id="VSFF01000005">
    <property type="protein sequence ID" value="TYC15026.1"/>
    <property type="molecule type" value="Genomic_DNA"/>
</dbReference>
<dbReference type="Pfam" id="PF00501">
    <property type="entry name" value="AMP-binding"/>
    <property type="match status" value="1"/>
</dbReference>
<dbReference type="GO" id="GO:0005886">
    <property type="term" value="C:plasma membrane"/>
    <property type="evidence" value="ECO:0007669"/>
    <property type="project" value="TreeGrafter"/>
</dbReference>
<accession>A0A5D0UBA1</accession>
<protein>
    <submittedName>
        <fullName evidence="3">Fatty acyl-AMP ligase</fullName>
    </submittedName>
</protein>
<dbReference type="GO" id="GO:0070566">
    <property type="term" value="F:adenylyltransferase activity"/>
    <property type="evidence" value="ECO:0007669"/>
    <property type="project" value="TreeGrafter"/>
</dbReference>
<dbReference type="GO" id="GO:0006633">
    <property type="term" value="P:fatty acid biosynthetic process"/>
    <property type="evidence" value="ECO:0007669"/>
    <property type="project" value="TreeGrafter"/>
</dbReference>
<sequence length="579" mass="61805">MPPPSPGVWGSSPRKENSVNFLDVTRANVARADPRNGVCFLRYGKPNVEMPYDAFLRTSAWLGRKIPEDATVVIAADDPLPALLAFFGALWTGGRPLILPSPHAAGGMEQFQTQVRRTLGVVQGEVVLALQDGIAVESPGVPVVPLPADADGYDTLAPGDLPESAGPGGDTVAFLQATSASTGDPKLIGITHANVCANLTTIERKLGRNGDERLVTWLPLYHDMGLVGMALLGAFRGWPLYVMKPIEFVMRPHTWIDALSRYRGTLIAAPTFGYDHVRRKVAPEDVPGCDLSALRTAVVGAEPIRLDTLDGFHRRFAPAGLRAGALVCGYGMAETTLAAALSEVDAPPRYVLVDPAGVETGAPVRLLGEGVLGGPPPGGPGIPVFSCGPPLDGMTAALIDEEGRPVEGDAILGEITLTGPNIAAGYLDPDTGAPRPFPDGVLRTGDLGFRQRGELFVLERRKHVIIRNGRNHLASLLEERVAGILGRPVQEVMVLDADIYDPGSEIVAVVEHCPARFELDGARRRALRTLDLPVDSLHLARRRVIPRTTSGKKRYHTARRRLADGTLRADTTVALAGAR</sequence>
<dbReference type="Proteomes" id="UP000322634">
    <property type="component" value="Unassembled WGS sequence"/>
</dbReference>
<evidence type="ECO:0000313" key="3">
    <source>
        <dbReference type="EMBL" id="TYC15026.1"/>
    </source>
</evidence>
<feature type="domain" description="AMP-dependent synthetase/ligase" evidence="2">
    <location>
        <begin position="57"/>
        <end position="427"/>
    </location>
</feature>
<evidence type="ECO:0000256" key="1">
    <source>
        <dbReference type="ARBA" id="ARBA00006432"/>
    </source>
</evidence>
<dbReference type="InterPro" id="IPR000873">
    <property type="entry name" value="AMP-dep_synth/lig_dom"/>
</dbReference>
<dbReference type="InterPro" id="IPR042099">
    <property type="entry name" value="ANL_N_sf"/>
</dbReference>
<evidence type="ECO:0000313" key="4">
    <source>
        <dbReference type="Proteomes" id="UP000322634"/>
    </source>
</evidence>
<gene>
    <name evidence="3" type="ORF">FXF65_12930</name>
</gene>
<keyword evidence="3" id="KW-0436">Ligase</keyword>
<dbReference type="PANTHER" id="PTHR22754:SF32">
    <property type="entry name" value="DISCO-INTERACTING PROTEIN 2"/>
    <property type="match status" value="1"/>
</dbReference>
<dbReference type="PANTHER" id="PTHR22754">
    <property type="entry name" value="DISCO-INTERACTING PROTEIN 2 DIP2 -RELATED"/>
    <property type="match status" value="1"/>
</dbReference>
<keyword evidence="4" id="KW-1185">Reference proteome</keyword>
<dbReference type="SUPFAM" id="SSF56801">
    <property type="entry name" value="Acetyl-CoA synthetase-like"/>
    <property type="match status" value="1"/>
</dbReference>
<organism evidence="3 4">
    <name type="scientific">Actinomadura syzygii</name>
    <dbReference type="NCBI Taxonomy" id="1427538"/>
    <lineage>
        <taxon>Bacteria</taxon>
        <taxon>Bacillati</taxon>
        <taxon>Actinomycetota</taxon>
        <taxon>Actinomycetes</taxon>
        <taxon>Streptosporangiales</taxon>
        <taxon>Thermomonosporaceae</taxon>
        <taxon>Actinomadura</taxon>
    </lineage>
</organism>
<reference evidence="3 4" key="1">
    <citation type="submission" date="2019-08" db="EMBL/GenBank/DDBJ databases">
        <title>Actinomadura sp. nov. CYP1-5 isolated from mountain soil.</title>
        <authorList>
            <person name="Songsumanus A."/>
            <person name="Kuncharoen N."/>
            <person name="Kudo T."/>
            <person name="Yuki M."/>
            <person name="Igarashi Y."/>
            <person name="Tanasupawat S."/>
        </authorList>
    </citation>
    <scope>NUCLEOTIDE SEQUENCE [LARGE SCALE GENOMIC DNA]</scope>
    <source>
        <strain evidence="3 4">GKU157</strain>
    </source>
</reference>
<evidence type="ECO:0000259" key="2">
    <source>
        <dbReference type="Pfam" id="PF00501"/>
    </source>
</evidence>
<comment type="similarity">
    <text evidence="1">Belongs to the ATP-dependent AMP-binding enzyme family.</text>
</comment>